<gene>
    <name evidence="3" type="ORF">ND2E_2203</name>
</gene>
<evidence type="ECO:0000313" key="3">
    <source>
        <dbReference type="EMBL" id="KGJ93710.1"/>
    </source>
</evidence>
<evidence type="ECO:0000256" key="1">
    <source>
        <dbReference type="SAM" id="MobiDB-lite"/>
    </source>
</evidence>
<accession>A0A099KU54</accession>
<dbReference type="OrthoDB" id="6228161at2"/>
<protein>
    <submittedName>
        <fullName evidence="3">Uncharacterized protein</fullName>
    </submittedName>
</protein>
<feature type="transmembrane region" description="Helical" evidence="2">
    <location>
        <begin position="5"/>
        <end position="22"/>
    </location>
</feature>
<keyword evidence="2" id="KW-0812">Transmembrane</keyword>
<proteinExistence type="predicted"/>
<evidence type="ECO:0000256" key="2">
    <source>
        <dbReference type="SAM" id="Phobius"/>
    </source>
</evidence>
<comment type="caution">
    <text evidence="3">The sequence shown here is derived from an EMBL/GenBank/DDBJ whole genome shotgun (WGS) entry which is preliminary data.</text>
</comment>
<dbReference type="AlphaFoldDB" id="A0A099KU54"/>
<dbReference type="RefSeq" id="WP_033092993.1">
    <property type="nucleotide sequence ID" value="NZ_JQED01000008.1"/>
</dbReference>
<evidence type="ECO:0000313" key="4">
    <source>
        <dbReference type="Proteomes" id="UP000029843"/>
    </source>
</evidence>
<dbReference type="EMBL" id="JQED01000008">
    <property type="protein sequence ID" value="KGJ93710.1"/>
    <property type="molecule type" value="Genomic_DNA"/>
</dbReference>
<organism evidence="3 4">
    <name type="scientific">Colwellia psychrerythraea</name>
    <name type="common">Vibrio psychroerythus</name>
    <dbReference type="NCBI Taxonomy" id="28229"/>
    <lineage>
        <taxon>Bacteria</taxon>
        <taxon>Pseudomonadati</taxon>
        <taxon>Pseudomonadota</taxon>
        <taxon>Gammaproteobacteria</taxon>
        <taxon>Alteromonadales</taxon>
        <taxon>Colwelliaceae</taxon>
        <taxon>Colwellia</taxon>
    </lineage>
</organism>
<dbReference type="PATRIC" id="fig|28229.4.peg.1232"/>
<sequence length="389" mass="44449">MLRRIVITSILFSLVTVLYVNYNRNSVITQQYDVSMLSSDYNSQDINIKSGISTSEPSQGKAQNNSTEDNQSFDFLNCLQRIDFDFLKLSFDEEEDKNKTEQYLQSSESYFSMADPLYYALYATPPEGENRLSLLFEYFEQDPSNPIVASDIISLCANSSDNRCTKSLIKQAISFDRDNGATWLYAANFYAAKDDIENFINSIVELEKSQLFNERYGEKLLLYTNALEGSPQNNFQANIIAAIGKLATAESNGYSSIIQWCIRDLQESIKTNACLSLGQQLERRSIRIGSKVIGITLQSKISEFQGNIEAIKLRQKKIQSLTDSLRGNITEKSHYMMLLDDRLMRFWLNNLDLYGEIESMRLVAKETETLYKDEYSVCTLLYQALGDFI</sequence>
<dbReference type="Proteomes" id="UP000029843">
    <property type="component" value="Unassembled WGS sequence"/>
</dbReference>
<keyword evidence="2" id="KW-0472">Membrane</keyword>
<reference evidence="3 4" key="1">
    <citation type="submission" date="2014-08" db="EMBL/GenBank/DDBJ databases">
        <title>Genomic and Phenotypic Diversity of Colwellia psychrerythraea strains from Disparate Marine Basins.</title>
        <authorList>
            <person name="Techtmann S.M."/>
            <person name="Stelling S.C."/>
            <person name="Utturkar S.M."/>
            <person name="Alshibli N."/>
            <person name="Harris A."/>
            <person name="Brown S.D."/>
            <person name="Hazen T.C."/>
        </authorList>
    </citation>
    <scope>NUCLEOTIDE SEQUENCE [LARGE SCALE GENOMIC DNA]</scope>
    <source>
        <strain evidence="3 4">ND2E</strain>
    </source>
</reference>
<keyword evidence="2" id="KW-1133">Transmembrane helix</keyword>
<feature type="region of interest" description="Disordered" evidence="1">
    <location>
        <begin position="48"/>
        <end position="69"/>
    </location>
</feature>
<name>A0A099KU54_COLPS</name>